<keyword evidence="5" id="KW-1185">Reference proteome</keyword>
<dbReference type="PANTHER" id="PTHR39430">
    <property type="entry name" value="MEMBRANE-ASSOCIATED PROTEASE-RELATED"/>
    <property type="match status" value="1"/>
</dbReference>
<feature type="domain" description="CAAX prenyl protease 2/Lysostaphin resistance protein A-like" evidence="3">
    <location>
        <begin position="99"/>
        <end position="189"/>
    </location>
</feature>
<dbReference type="PANTHER" id="PTHR39430:SF1">
    <property type="entry name" value="PROTEASE"/>
    <property type="match status" value="1"/>
</dbReference>
<dbReference type="GO" id="GO:0004175">
    <property type="term" value="F:endopeptidase activity"/>
    <property type="evidence" value="ECO:0007669"/>
    <property type="project" value="UniProtKB-ARBA"/>
</dbReference>
<sequence length="198" mass="22988">MILKVIYILIYFLITELIPSVGVSWDLSNPIFVLIQKVFFVLLAILLFKNDLWFRLKEVKLKQTIMPICGTFLFMCLTYLLVVKILGTNLAIGKYNVSFILILEAVLITPFIEEIVFRYCFINSRKIYVMVVQILLSSTWFMYGHAAAANYNYILLIPYFVLGIVLSLIYVRKNNIWYSILIHSSYNFVILVISAISN</sequence>
<evidence type="ECO:0000256" key="1">
    <source>
        <dbReference type="ARBA" id="ARBA00009067"/>
    </source>
</evidence>
<keyword evidence="2" id="KW-1133">Transmembrane helix</keyword>
<name>A0A2W4BJ91_9ENTE</name>
<reference evidence="4 5" key="1">
    <citation type="submission" date="2017-11" db="EMBL/GenBank/DDBJ databases">
        <title>Draft genome sequence of Enterococcus plantarum TRW2 strain isolated from lettuce.</title>
        <authorList>
            <person name="Kim E.B."/>
            <person name="Marco M.L."/>
            <person name="Williams T.R."/>
            <person name="You I.H."/>
        </authorList>
    </citation>
    <scope>NUCLEOTIDE SEQUENCE [LARGE SCALE GENOMIC DNA]</scope>
    <source>
        <strain evidence="4 5">TRW2</strain>
    </source>
</reference>
<proteinExistence type="inferred from homology"/>
<feature type="transmembrane region" description="Helical" evidence="2">
    <location>
        <begin position="127"/>
        <end position="145"/>
    </location>
</feature>
<feature type="transmembrane region" description="Helical" evidence="2">
    <location>
        <begin position="99"/>
        <end position="120"/>
    </location>
</feature>
<comment type="caution">
    <text evidence="4">The sequence shown here is derived from an EMBL/GenBank/DDBJ whole genome shotgun (WGS) entry which is preliminary data.</text>
</comment>
<keyword evidence="2" id="KW-0472">Membrane</keyword>
<dbReference type="AlphaFoldDB" id="A0A2W4BJ91"/>
<feature type="transmembrane region" description="Helical" evidence="2">
    <location>
        <begin position="31"/>
        <end position="48"/>
    </location>
</feature>
<dbReference type="EMBL" id="PIEU01000085">
    <property type="protein sequence ID" value="PZL72439.1"/>
    <property type="molecule type" value="Genomic_DNA"/>
</dbReference>
<evidence type="ECO:0000256" key="2">
    <source>
        <dbReference type="SAM" id="Phobius"/>
    </source>
</evidence>
<feature type="transmembrane region" description="Helical" evidence="2">
    <location>
        <begin position="68"/>
        <end position="87"/>
    </location>
</feature>
<keyword evidence="2" id="KW-0812">Transmembrane</keyword>
<comment type="similarity">
    <text evidence="1">Belongs to the UPF0177 family.</text>
</comment>
<dbReference type="GO" id="GO:0080120">
    <property type="term" value="P:CAAX-box protein maturation"/>
    <property type="evidence" value="ECO:0007669"/>
    <property type="project" value="UniProtKB-ARBA"/>
</dbReference>
<organism evidence="4 5">
    <name type="scientific">Enterococcus plantarum</name>
    <dbReference type="NCBI Taxonomy" id="1077675"/>
    <lineage>
        <taxon>Bacteria</taxon>
        <taxon>Bacillati</taxon>
        <taxon>Bacillota</taxon>
        <taxon>Bacilli</taxon>
        <taxon>Lactobacillales</taxon>
        <taxon>Enterococcaceae</taxon>
        <taxon>Enterococcus</taxon>
    </lineage>
</organism>
<protein>
    <recommendedName>
        <fullName evidence="3">CAAX prenyl protease 2/Lysostaphin resistance protein A-like domain-containing protein</fullName>
    </recommendedName>
</protein>
<feature type="transmembrane region" description="Helical" evidence="2">
    <location>
        <begin position="151"/>
        <end position="171"/>
    </location>
</feature>
<feature type="transmembrane region" description="Helical" evidence="2">
    <location>
        <begin position="176"/>
        <end position="196"/>
    </location>
</feature>
<gene>
    <name evidence="4" type="ORF">CI088_10465</name>
</gene>
<dbReference type="InterPro" id="IPR003675">
    <property type="entry name" value="Rce1/LyrA-like_dom"/>
</dbReference>
<evidence type="ECO:0000259" key="3">
    <source>
        <dbReference type="Pfam" id="PF02517"/>
    </source>
</evidence>
<accession>A0A2W4BJ91</accession>
<evidence type="ECO:0000313" key="5">
    <source>
        <dbReference type="Proteomes" id="UP000249828"/>
    </source>
</evidence>
<feature type="transmembrane region" description="Helical" evidence="2">
    <location>
        <begin position="5"/>
        <end position="25"/>
    </location>
</feature>
<dbReference type="Pfam" id="PF02517">
    <property type="entry name" value="Rce1-like"/>
    <property type="match status" value="1"/>
</dbReference>
<dbReference type="Proteomes" id="UP000249828">
    <property type="component" value="Unassembled WGS sequence"/>
</dbReference>
<evidence type="ECO:0000313" key="4">
    <source>
        <dbReference type="EMBL" id="PZL72439.1"/>
    </source>
</evidence>